<accession>A0A9X3M860</accession>
<name>A0A9X3M860_9CORY</name>
<organism evidence="1 2">
    <name type="scientific">Corynebacterium macclintockiae</name>
    <dbReference type="NCBI Taxonomy" id="2913501"/>
    <lineage>
        <taxon>Bacteria</taxon>
        <taxon>Bacillati</taxon>
        <taxon>Actinomycetota</taxon>
        <taxon>Actinomycetes</taxon>
        <taxon>Mycobacteriales</taxon>
        <taxon>Corynebacteriaceae</taxon>
        <taxon>Corynebacterium</taxon>
    </lineage>
</organism>
<dbReference type="InterPro" id="IPR010428">
    <property type="entry name" value="Zincin_1"/>
</dbReference>
<dbReference type="Gene3D" id="3.30.2010.20">
    <property type="match status" value="1"/>
</dbReference>
<dbReference type="AlphaFoldDB" id="A0A9X3M860"/>
<comment type="caution">
    <text evidence="1">The sequence shown here is derived from an EMBL/GenBank/DDBJ whole genome shotgun (WGS) entry which is preliminary data.</text>
</comment>
<dbReference type="SUPFAM" id="SSF55486">
    <property type="entry name" value="Metalloproteases ('zincins'), catalytic domain"/>
    <property type="match status" value="1"/>
</dbReference>
<protein>
    <submittedName>
        <fullName evidence="1">Metallopeptidase family protein</fullName>
    </submittedName>
</protein>
<sequence length="145" mass="16342">MRQDPRGRGIRGILLPEVPRNKSRSQRFDDAVIDAFEPILERFDAELSSLDIAVDVVPRMRLSAGYRQWPEDVVADGQVPLGRLVVAGVDSKGAPTRPRIIIFRRPVESRATSAQDLRELLRMIIVRLVACYLNVSPDQIDPRLS</sequence>
<gene>
    <name evidence="1" type="ORF">L8U58_07715</name>
</gene>
<evidence type="ECO:0000313" key="2">
    <source>
        <dbReference type="Proteomes" id="UP001146505"/>
    </source>
</evidence>
<dbReference type="Pfam" id="PF06262">
    <property type="entry name" value="Zincin_1"/>
    <property type="match status" value="1"/>
</dbReference>
<dbReference type="Proteomes" id="UP001146505">
    <property type="component" value="Unassembled WGS sequence"/>
</dbReference>
<dbReference type="CDD" id="cd12954">
    <property type="entry name" value="MMP_TTHA0227_like_1"/>
    <property type="match status" value="1"/>
</dbReference>
<dbReference type="InterPro" id="IPR038555">
    <property type="entry name" value="Zincin_1_sf"/>
</dbReference>
<proteinExistence type="predicted"/>
<keyword evidence="2" id="KW-1185">Reference proteome</keyword>
<dbReference type="EMBL" id="JAKMUV010000009">
    <property type="protein sequence ID" value="MCZ9305408.1"/>
    <property type="molecule type" value="Genomic_DNA"/>
</dbReference>
<evidence type="ECO:0000313" key="1">
    <source>
        <dbReference type="EMBL" id="MCZ9305408.1"/>
    </source>
</evidence>
<reference evidence="1" key="1">
    <citation type="submission" date="2022-02" db="EMBL/GenBank/DDBJ databases">
        <title>Corynebacterium sp. from urogenital microbiome.</title>
        <authorList>
            <person name="Cappelli E.A."/>
            <person name="Ribeiro T.G."/>
            <person name="Peixe L."/>
        </authorList>
    </citation>
    <scope>NUCLEOTIDE SEQUENCE</scope>
    <source>
        <strain evidence="1">C9Ua_112</strain>
    </source>
</reference>